<feature type="region of interest" description="Disordered" evidence="2">
    <location>
        <begin position="302"/>
        <end position="326"/>
    </location>
</feature>
<feature type="transmembrane region" description="Helical" evidence="3">
    <location>
        <begin position="12"/>
        <end position="31"/>
    </location>
</feature>
<keyword evidence="3" id="KW-0812">Transmembrane</keyword>
<dbReference type="Gene3D" id="2.60.40.420">
    <property type="entry name" value="Cupredoxins - blue copper proteins"/>
    <property type="match status" value="3"/>
</dbReference>
<accession>A0AAV9AET1</accession>
<dbReference type="InterPro" id="IPR004853">
    <property type="entry name" value="Sugar_P_trans_dom"/>
</dbReference>
<evidence type="ECO:0000256" key="2">
    <source>
        <dbReference type="SAM" id="MobiDB-lite"/>
    </source>
</evidence>
<dbReference type="AlphaFoldDB" id="A0AAV9AET1"/>
<evidence type="ECO:0000256" key="1">
    <source>
        <dbReference type="ARBA" id="ARBA00010609"/>
    </source>
</evidence>
<dbReference type="InterPro" id="IPR011707">
    <property type="entry name" value="Cu-oxidase-like_N"/>
</dbReference>
<dbReference type="Pfam" id="PF07731">
    <property type="entry name" value="Cu-oxidase_2"/>
    <property type="match status" value="1"/>
</dbReference>
<feature type="transmembrane region" description="Helical" evidence="3">
    <location>
        <begin position="219"/>
        <end position="241"/>
    </location>
</feature>
<feature type="domain" description="Sugar phosphate transporter" evidence="5">
    <location>
        <begin position="23"/>
        <end position="297"/>
    </location>
</feature>
<feature type="transmembrane region" description="Helical" evidence="3">
    <location>
        <begin position="253"/>
        <end position="275"/>
    </location>
</feature>
<feature type="transmembrane region" description="Helical" evidence="3">
    <location>
        <begin position="186"/>
        <end position="207"/>
    </location>
</feature>
<feature type="transmembrane region" description="Helical" evidence="3">
    <location>
        <begin position="78"/>
        <end position="96"/>
    </location>
</feature>
<proteinExistence type="inferred from homology"/>
<dbReference type="InterPro" id="IPR001117">
    <property type="entry name" value="Cu-oxidase_2nd"/>
</dbReference>
<dbReference type="PANTHER" id="PTHR11709:SF296">
    <property type="entry name" value="MULTI-COPPER OXIDASE TYPE I FAMILY PROTEIN"/>
    <property type="match status" value="1"/>
</dbReference>
<dbReference type="InterPro" id="IPR008972">
    <property type="entry name" value="Cupredoxin"/>
</dbReference>
<evidence type="ECO:0000313" key="8">
    <source>
        <dbReference type="EMBL" id="KAK1262770.1"/>
    </source>
</evidence>
<evidence type="ECO:0000259" key="4">
    <source>
        <dbReference type="Pfam" id="PF00394"/>
    </source>
</evidence>
<dbReference type="EMBL" id="JAUJYN010000010">
    <property type="protein sequence ID" value="KAK1262770.1"/>
    <property type="molecule type" value="Genomic_DNA"/>
</dbReference>
<feature type="domain" description="Plastocyanin-like" evidence="6">
    <location>
        <begin position="731"/>
        <end position="851"/>
    </location>
</feature>
<protein>
    <submittedName>
        <fullName evidence="8">Uncharacterized protein</fullName>
    </submittedName>
</protein>
<feature type="domain" description="Plastocyanin-like" evidence="7">
    <location>
        <begin position="366"/>
        <end position="479"/>
    </location>
</feature>
<dbReference type="SUPFAM" id="SSF49503">
    <property type="entry name" value="Cupredoxins"/>
    <property type="match status" value="3"/>
</dbReference>
<dbReference type="Pfam" id="PF00394">
    <property type="entry name" value="Cu-oxidase"/>
    <property type="match status" value="1"/>
</dbReference>
<feature type="transmembrane region" description="Helical" evidence="3">
    <location>
        <begin position="281"/>
        <end position="300"/>
    </location>
</feature>
<name>A0AAV9AET1_ACOGR</name>
<reference evidence="8" key="2">
    <citation type="submission" date="2023-06" db="EMBL/GenBank/DDBJ databases">
        <authorList>
            <person name="Ma L."/>
            <person name="Liu K.-W."/>
            <person name="Li Z."/>
            <person name="Hsiao Y.-Y."/>
            <person name="Qi Y."/>
            <person name="Fu T."/>
            <person name="Tang G."/>
            <person name="Zhang D."/>
            <person name="Sun W.-H."/>
            <person name="Liu D.-K."/>
            <person name="Li Y."/>
            <person name="Chen G.-Z."/>
            <person name="Liu X.-D."/>
            <person name="Liao X.-Y."/>
            <person name="Jiang Y.-T."/>
            <person name="Yu X."/>
            <person name="Hao Y."/>
            <person name="Huang J."/>
            <person name="Zhao X.-W."/>
            <person name="Ke S."/>
            <person name="Chen Y.-Y."/>
            <person name="Wu W.-L."/>
            <person name="Hsu J.-L."/>
            <person name="Lin Y.-F."/>
            <person name="Huang M.-D."/>
            <person name="Li C.-Y."/>
            <person name="Huang L."/>
            <person name="Wang Z.-W."/>
            <person name="Zhao X."/>
            <person name="Zhong W.-Y."/>
            <person name="Peng D.-H."/>
            <person name="Ahmad S."/>
            <person name="Lan S."/>
            <person name="Zhang J.-S."/>
            <person name="Tsai W.-C."/>
            <person name="Van De Peer Y."/>
            <person name="Liu Z.-J."/>
        </authorList>
    </citation>
    <scope>NUCLEOTIDE SEQUENCE</scope>
    <source>
        <strain evidence="8">SCP</strain>
        <tissue evidence="8">Leaves</tissue>
    </source>
</reference>
<sequence>MAPASKADKKASLDVASWMFNVTTSVGIIIVNKALMATYGFSFATTLTGLHFTTTTLMTLVLRWLGYIQASHLPLPELLKFVLFANFSIVGMNVSLMWNSVGFYQIAKLSMIPVSCFLEVVFDKVRYSRDTKLSIAVVLLGVAVCTVTDVSVNTKGFVAAFIAVWSTSLQQYYVHFLQRKYSLGSFNLLGHTAPAQAASLLIFGPILDYWLTTKRVDTYNYSLASVFLIVLSCTIAIGTNLSQFICIGRFTAVSFQVLGHMKTILVLILGFFFFGKEGLNLQVVLGMVLAVMGMIWYGNASSKPGGKERRSYSMPSDKSQKHGLLSESEENDEKILKVFFSIVFVYTIMLLGMDAHDNQVYYDWTVSYSKIAPLGVEKEVIVINNQFPGPLLNTTTNDMVSVNVRNNLDESLLFTWNGVQLRGDSWADGVEGTNCPIIPGESWNYTFKMKDQIGSFHYFPSTNFQKAAGGYGPIHIYNRPYIPLPFAETFVVDLDILIGDWYNTDYRVMRANLHAGKLFPQPDGIVINGLGTNQANFIFQTGVTYRLRISNVGLKTSLNFRIQGHAMRLVETEGTYTDQYFYNDLDVHVGQSYSVLVAANQTIASYYMIASSRFLHTVLNCSAIIRYSGADDSPPTGQVPKGPDTFDYAYSMNQARSIKMNLTCGAARLNPQGSYHYNSTAINRTIVLENGVVTFGDRRKLYTVNGASYVQGSTPLKLADYFSVPGILATDAVPDRPDGRASSKATSVIDVDYRNFVRVVFQNTQPTIQTWHIDGYSFFFVGTDNGQWNEDLNNNTYNMLDAVTRSTVQVYPNGWSAVLIPMGNLGMWNLRSADEEMRYLGQQVYVRVKDPSQPDPKKINARDEWPIPSNVLLCGKCASMLSPPPSPPPPPPAKSEAAPVPPMAGGPFRLMCLVVIVPYLLGFVL</sequence>
<evidence type="ECO:0000259" key="7">
    <source>
        <dbReference type="Pfam" id="PF07732"/>
    </source>
</evidence>
<dbReference type="Proteomes" id="UP001179952">
    <property type="component" value="Unassembled WGS sequence"/>
</dbReference>
<evidence type="ECO:0000259" key="6">
    <source>
        <dbReference type="Pfam" id="PF07731"/>
    </source>
</evidence>
<keyword evidence="3" id="KW-0472">Membrane</keyword>
<feature type="transmembrane region" description="Helical" evidence="3">
    <location>
        <begin position="156"/>
        <end position="174"/>
    </location>
</feature>
<comment type="caution">
    <text evidence="8">The sequence shown here is derived from an EMBL/GenBank/DDBJ whole genome shotgun (WGS) entry which is preliminary data.</text>
</comment>
<feature type="domain" description="Plastocyanin-like" evidence="4">
    <location>
        <begin position="496"/>
        <end position="630"/>
    </location>
</feature>
<gene>
    <name evidence="8" type="ORF">QJS04_geneDACA001159</name>
</gene>
<feature type="transmembrane region" description="Helical" evidence="3">
    <location>
        <begin position="133"/>
        <end position="150"/>
    </location>
</feature>
<dbReference type="GO" id="GO:0005507">
    <property type="term" value="F:copper ion binding"/>
    <property type="evidence" value="ECO:0007669"/>
    <property type="project" value="InterPro"/>
</dbReference>
<reference evidence="8" key="1">
    <citation type="journal article" date="2023" name="Nat. Commun.">
        <title>Diploid and tetraploid genomes of Acorus and the evolution of monocots.</title>
        <authorList>
            <person name="Ma L."/>
            <person name="Liu K.W."/>
            <person name="Li Z."/>
            <person name="Hsiao Y.Y."/>
            <person name="Qi Y."/>
            <person name="Fu T."/>
            <person name="Tang G.D."/>
            <person name="Zhang D."/>
            <person name="Sun W.H."/>
            <person name="Liu D.K."/>
            <person name="Li Y."/>
            <person name="Chen G.Z."/>
            <person name="Liu X.D."/>
            <person name="Liao X.Y."/>
            <person name="Jiang Y.T."/>
            <person name="Yu X."/>
            <person name="Hao Y."/>
            <person name="Huang J."/>
            <person name="Zhao X.W."/>
            <person name="Ke S."/>
            <person name="Chen Y.Y."/>
            <person name="Wu W.L."/>
            <person name="Hsu J.L."/>
            <person name="Lin Y.F."/>
            <person name="Huang M.D."/>
            <person name="Li C.Y."/>
            <person name="Huang L."/>
            <person name="Wang Z.W."/>
            <person name="Zhao X."/>
            <person name="Zhong W.Y."/>
            <person name="Peng D.H."/>
            <person name="Ahmad S."/>
            <person name="Lan S."/>
            <person name="Zhang J.S."/>
            <person name="Tsai W.C."/>
            <person name="Van de Peer Y."/>
            <person name="Liu Z.J."/>
        </authorList>
    </citation>
    <scope>NUCLEOTIDE SEQUENCE</scope>
    <source>
        <strain evidence="8">SCP</strain>
    </source>
</reference>
<keyword evidence="3" id="KW-1133">Transmembrane helix</keyword>
<organism evidence="8 9">
    <name type="scientific">Acorus gramineus</name>
    <name type="common">Dwarf sweet flag</name>
    <dbReference type="NCBI Taxonomy" id="55184"/>
    <lineage>
        <taxon>Eukaryota</taxon>
        <taxon>Viridiplantae</taxon>
        <taxon>Streptophyta</taxon>
        <taxon>Embryophyta</taxon>
        <taxon>Tracheophyta</taxon>
        <taxon>Spermatophyta</taxon>
        <taxon>Magnoliopsida</taxon>
        <taxon>Liliopsida</taxon>
        <taxon>Acoraceae</taxon>
        <taxon>Acorus</taxon>
    </lineage>
</organism>
<evidence type="ECO:0000256" key="3">
    <source>
        <dbReference type="SAM" id="Phobius"/>
    </source>
</evidence>
<dbReference type="Pfam" id="PF07732">
    <property type="entry name" value="Cu-oxidase_3"/>
    <property type="match status" value="1"/>
</dbReference>
<keyword evidence="9" id="KW-1185">Reference proteome</keyword>
<comment type="similarity">
    <text evidence="1">Belongs to the multicopper oxidase family.</text>
</comment>
<evidence type="ECO:0000259" key="5">
    <source>
        <dbReference type="Pfam" id="PF03151"/>
    </source>
</evidence>
<dbReference type="Pfam" id="PF03151">
    <property type="entry name" value="TPT"/>
    <property type="match status" value="1"/>
</dbReference>
<feature type="transmembrane region" description="Helical" evidence="3">
    <location>
        <begin position="335"/>
        <end position="353"/>
    </location>
</feature>
<feature type="transmembrane region" description="Helical" evidence="3">
    <location>
        <begin position="43"/>
        <end position="66"/>
    </location>
</feature>
<evidence type="ECO:0000313" key="9">
    <source>
        <dbReference type="Proteomes" id="UP001179952"/>
    </source>
</evidence>
<dbReference type="PANTHER" id="PTHR11709">
    <property type="entry name" value="MULTI-COPPER OXIDASE"/>
    <property type="match status" value="1"/>
</dbReference>
<dbReference type="GO" id="GO:0016491">
    <property type="term" value="F:oxidoreductase activity"/>
    <property type="evidence" value="ECO:0007669"/>
    <property type="project" value="InterPro"/>
</dbReference>
<dbReference type="InterPro" id="IPR045087">
    <property type="entry name" value="Cu-oxidase_fam"/>
</dbReference>
<dbReference type="InterPro" id="IPR011706">
    <property type="entry name" value="Cu-oxidase_C"/>
</dbReference>